<feature type="transmembrane region" description="Helical" evidence="11">
    <location>
        <begin position="1760"/>
        <end position="1784"/>
    </location>
</feature>
<dbReference type="EMBL" id="LXPE01000067">
    <property type="protein sequence ID" value="OBA25591.1"/>
    <property type="molecule type" value="Genomic_DNA"/>
</dbReference>
<evidence type="ECO:0000259" key="12">
    <source>
        <dbReference type="SMART" id="SM01205"/>
    </source>
</evidence>
<evidence type="ECO:0000256" key="4">
    <source>
        <dbReference type="ARBA" id="ARBA00022676"/>
    </source>
</evidence>
<organism evidence="13 14">
    <name type="scientific">Hanseniaspora valbyensis NRRL Y-1626</name>
    <dbReference type="NCBI Taxonomy" id="766949"/>
    <lineage>
        <taxon>Eukaryota</taxon>
        <taxon>Fungi</taxon>
        <taxon>Dikarya</taxon>
        <taxon>Ascomycota</taxon>
        <taxon>Saccharomycotina</taxon>
        <taxon>Saccharomycetes</taxon>
        <taxon>Saccharomycodales</taxon>
        <taxon>Saccharomycodaceae</taxon>
        <taxon>Hanseniaspora</taxon>
    </lineage>
</organism>
<dbReference type="Pfam" id="PF02364">
    <property type="entry name" value="Glucan_synthase"/>
    <property type="match status" value="2"/>
</dbReference>
<dbReference type="SMART" id="SM01205">
    <property type="entry name" value="FKS1_dom1"/>
    <property type="match status" value="1"/>
</dbReference>
<dbReference type="InterPro" id="IPR003440">
    <property type="entry name" value="Glyco_trans_48_dom"/>
</dbReference>
<evidence type="ECO:0000256" key="8">
    <source>
        <dbReference type="ARBA" id="ARBA00023136"/>
    </source>
</evidence>
<evidence type="ECO:0000256" key="7">
    <source>
        <dbReference type="ARBA" id="ARBA00022989"/>
    </source>
</evidence>
<evidence type="ECO:0000256" key="5">
    <source>
        <dbReference type="ARBA" id="ARBA00022679"/>
    </source>
</evidence>
<evidence type="ECO:0000256" key="2">
    <source>
        <dbReference type="ARBA" id="ARBA00009040"/>
    </source>
</evidence>
<dbReference type="Pfam" id="PF23605">
    <property type="entry name" value="FKS1_dom2"/>
    <property type="match status" value="1"/>
</dbReference>
<dbReference type="PANTHER" id="PTHR12741">
    <property type="entry name" value="LYST-INTERACTING PROTEIN LIP5 DOPAMINE RESPONSIVE PROTEIN DRG-1"/>
    <property type="match status" value="1"/>
</dbReference>
<proteinExistence type="inferred from homology"/>
<dbReference type="OrthoDB" id="1880850at2759"/>
<feature type="transmembrane region" description="Helical" evidence="11">
    <location>
        <begin position="1723"/>
        <end position="1740"/>
    </location>
</feature>
<feature type="transmembrane region" description="Helical" evidence="11">
    <location>
        <begin position="1825"/>
        <end position="1851"/>
    </location>
</feature>
<dbReference type="InterPro" id="IPR056261">
    <property type="entry name" value="FKS1-like_dom2"/>
</dbReference>
<comment type="similarity">
    <text evidence="2">Belongs to the glycosyltransferase 48 family.</text>
</comment>
<feature type="transmembrane region" description="Helical" evidence="11">
    <location>
        <begin position="497"/>
        <end position="521"/>
    </location>
</feature>
<dbReference type="GO" id="GO:0005886">
    <property type="term" value="C:plasma membrane"/>
    <property type="evidence" value="ECO:0007669"/>
    <property type="project" value="TreeGrafter"/>
</dbReference>
<dbReference type="GO" id="GO:0006075">
    <property type="term" value="P:(1-&gt;3)-beta-D-glucan biosynthetic process"/>
    <property type="evidence" value="ECO:0007669"/>
    <property type="project" value="InterPro"/>
</dbReference>
<feature type="transmembrane region" description="Helical" evidence="11">
    <location>
        <begin position="624"/>
        <end position="646"/>
    </location>
</feature>
<dbReference type="EC" id="2.4.1.34" evidence="3"/>
<feature type="transmembrane region" description="Helical" evidence="11">
    <location>
        <begin position="1901"/>
        <end position="1921"/>
    </location>
</feature>
<feature type="transmembrane region" description="Helical" evidence="11">
    <location>
        <begin position="584"/>
        <end position="603"/>
    </location>
</feature>
<dbReference type="GO" id="GO:0000148">
    <property type="term" value="C:1,3-beta-D-glucan synthase complex"/>
    <property type="evidence" value="ECO:0007669"/>
    <property type="project" value="InterPro"/>
</dbReference>
<keyword evidence="4" id="KW-0328">Glycosyltransferase</keyword>
<comment type="catalytic activity">
    <reaction evidence="10">
        <text>[(1-&gt;3)-beta-D-glucosyl](n) + UDP-alpha-D-glucose = [(1-&gt;3)-beta-D-glucosyl](n+1) + UDP + H(+)</text>
        <dbReference type="Rhea" id="RHEA:21476"/>
        <dbReference type="Rhea" id="RHEA-COMP:11146"/>
        <dbReference type="Rhea" id="RHEA-COMP:14303"/>
        <dbReference type="ChEBI" id="CHEBI:15378"/>
        <dbReference type="ChEBI" id="CHEBI:37671"/>
        <dbReference type="ChEBI" id="CHEBI:58223"/>
        <dbReference type="ChEBI" id="CHEBI:58885"/>
        <dbReference type="EC" id="2.4.1.34"/>
    </reaction>
</comment>
<dbReference type="InterPro" id="IPR026899">
    <property type="entry name" value="FKS1-like_dom1"/>
</dbReference>
<dbReference type="Proteomes" id="UP000092321">
    <property type="component" value="Unassembled WGS sequence"/>
</dbReference>
<evidence type="ECO:0000256" key="9">
    <source>
        <dbReference type="ARBA" id="ARBA00031935"/>
    </source>
</evidence>
<dbReference type="GO" id="GO:0003843">
    <property type="term" value="F:1,3-beta-D-glucan synthase activity"/>
    <property type="evidence" value="ECO:0007669"/>
    <property type="project" value="UniProtKB-EC"/>
</dbReference>
<feature type="transmembrane region" description="Helical" evidence="11">
    <location>
        <begin position="741"/>
        <end position="764"/>
    </location>
</feature>
<evidence type="ECO:0000313" key="14">
    <source>
        <dbReference type="Proteomes" id="UP000092321"/>
    </source>
</evidence>
<accession>A0A1B7TA25</accession>
<evidence type="ECO:0000256" key="1">
    <source>
        <dbReference type="ARBA" id="ARBA00004141"/>
    </source>
</evidence>
<keyword evidence="8 11" id="KW-0472">Membrane</keyword>
<keyword evidence="7 11" id="KW-1133">Transmembrane helix</keyword>
<comment type="subcellular location">
    <subcellularLocation>
        <location evidence="1">Membrane</location>
        <topology evidence="1">Multi-pass membrane protein</topology>
    </subcellularLocation>
</comment>
<feature type="transmembrane region" description="Helical" evidence="11">
    <location>
        <begin position="1796"/>
        <end position="1819"/>
    </location>
</feature>
<evidence type="ECO:0000256" key="10">
    <source>
        <dbReference type="ARBA" id="ARBA00047777"/>
    </source>
</evidence>
<keyword evidence="5" id="KW-0808">Transferase</keyword>
<evidence type="ECO:0000256" key="11">
    <source>
        <dbReference type="SAM" id="Phobius"/>
    </source>
</evidence>
<dbReference type="PANTHER" id="PTHR12741:SF97">
    <property type="entry name" value="1,3-BETA-GLUCAN SYNTHASE"/>
    <property type="match status" value="1"/>
</dbReference>
<feature type="transmembrane region" description="Helical" evidence="11">
    <location>
        <begin position="1954"/>
        <end position="1979"/>
    </location>
</feature>
<keyword evidence="14" id="KW-1185">Reference proteome</keyword>
<protein>
    <recommendedName>
        <fullName evidence="3">1,3-beta-glucan synthase</fullName>
        <ecNumber evidence="3">2.4.1.34</ecNumber>
    </recommendedName>
    <alternativeName>
        <fullName evidence="9">1,3-beta-D-glucan-UDP glucosyltransferase</fullName>
    </alternativeName>
</protein>
<feature type="transmembrane region" description="Helical" evidence="11">
    <location>
        <begin position="686"/>
        <end position="706"/>
    </location>
</feature>
<sequence>MKKHVGSAWIGNKFKTKTNRNHMNNIKPVESEDDEILSNYQENSVSFNEETHYESDDEPSIKEYETGDEILDDYTQESDEDEYGYNGMDSEDDELDFNDDLATQYFPHTGIHQPKSAYIKIPKKKKINPYEYDVISSVIDKSRPGNFTSQNFAINKKNKSGKKNKGKYTFKTPRAPVTAAGVAAQKNFEESTNDNIYTSSSESGSATSDIPKTSCEGVFDDNAFFQAFENNYDPYPMWCNKVPVTKSDIAKIFSELGNMFLFQDDNLSNIFDYLLRMLDSRASRMSPIKALRSLYLDYIGGEHANFRKWYFASKCDDDDYGANRKKSGSLSINKLEELWINNYQLLTTNDYIIQISLYLLIWGEAGQIRYMPECLCFIYKCCIDRYYYLKNNNVEEDIKCKPFLDHVITPLYNYYRDQQYDALNQNTFVPKDKDHINIIGYDDINQFFWFRKSLVKIPLIKNKKKLYGYSTYERYLYLNDCNWKKTFHKTYKESRTWYHVLTNFNRIWIIHICVFWYYTVFNSKPLFTPGYRQTLNNPPSTEWTLSIMSLSGSIAALINLLALIGEFFFCPRGFSGSTPLFKRIFLTMVLLVIVTVPTCYIIFANTSLQRPLGNANTGYLPHGGIVLFVYVSQFLISISMVVYYSFTPLNNLYFFSFKKNGRDYLANIFFTDSVVPLKGTSKLSSISLWIFIFFFKFLESYFFLTLSLKDALRELKVLNFNKCVGDALFGGKNLCKYQSKILLILVVLVDMVLFFLDTYLWYIIANTFFSVFRSFYIGVSIWTPWKNIFARLPSRIYMKVLHSDISDPLLKQKLVSEVWNSIIISMYREHLISFDHVQKLIYTKTETNNETVFKEPNFFMNQEDTFNQNFLFKTDPEAQRRVTFFAQSLSTPILSSYPINEMPSFTVLIPHYKEKIMLTLKEIIKNGDDSSQITLLEYLKSLHESEWKYFIQDTKQLVEENNLSTGTSFENDYSSEQNQFNPEIISKVKNTDKIPVTASLALVGFKTASPEYVLRTRIWASLRSQTLYRTISGFMNYSKAIKILYDVEDQAASKQKDLIVDYKNGEFNEFKKTINEEKILNERAERASITALRKFRLLVSMQRMTSFGSNEEESKEFLLRAYPELQISYIEDILNENTGLVEYYSCLIDGSCEILENGKRKPKYRIKLSGNPILGDGKADNQNHCVIFARGEYLQLIDANQDNYLEECLKIRNVLAEFEFDTANDEPTAFEDDSDKATIVTSSIYKTAFNENGISKENYESSISSSSTTTNNMSEAYNAFWESQKTPVAIIGTREYIFSENIGVLGDVAAGKEQTFGTLAARTLAEIGGKLHYGHPDFLNTVFVTTRGGVSKGQKGLHLNEDIYSGMNALIRGGRIKHCEYIQCGKGRDLGFGSILNFTTKIGAGMGEQFLSREYFYLGTQLPLDRFLSFYYAHPGFHLNNTLIIASIKLFVLVVLNLSFMISNTVLCSYNKNIPFTDSKTPTDCSNLIPVIKWLRRSILSIFSVFLVAFIPLFFQELMERGTWKAVSRISKHFVSFSPLFEVFVCKVYSTSVINDLTVGGARYIATGRGFATTRSSFSRLYSRFAPEAFYYSSITLLLLLSATFSAWEFSILYFWTTLMALMISPFLFNPNQFLWGEFFLDYKKYLRWLSAGNTIYKGNNLKNNKNYMKTKNEGSWINYIKDLRTSVVGSKKQNKQKSASGKYIGGLFCKSPSKFHVFFNKIVIKILFAIFIGSSYLFANSQNQIKGAEPSNAILRILLVSLAPLIINAAILIILGVLTITTAPLLSVMFSRYPSFIAIVAHILGVINHIVFFQVLLILQRWSIALSLLGLALSISIQNLLITIVSSFVLTKELTSTDRSNKAWWSGRWFSSELGKRAITQPFREFLCKLIEMSWFSADFLLGHFLLIIQIPVLFIPYVGKWHSLLLFWLKPSEQINGRVLSVHEKKRKKLQIHFYTIAFFIITSLLLISIFGPLIFVKITKFDTSEMVPTSFKFLIQPDSTNDTLNSKKGFKGYKILMAEVNVKKLGNRN</sequence>
<feature type="domain" description="1,3-beta-glucan synthase component FKS1-like" evidence="12">
    <location>
        <begin position="349"/>
        <end position="462"/>
    </location>
</feature>
<feature type="transmembrane region" description="Helical" evidence="11">
    <location>
        <begin position="1589"/>
        <end position="1608"/>
    </location>
</feature>
<feature type="transmembrane region" description="Helical" evidence="11">
    <location>
        <begin position="1498"/>
        <end position="1515"/>
    </location>
</feature>
<name>A0A1B7TA25_9ASCO</name>
<evidence type="ECO:0000256" key="6">
    <source>
        <dbReference type="ARBA" id="ARBA00022692"/>
    </source>
</evidence>
<evidence type="ECO:0000256" key="3">
    <source>
        <dbReference type="ARBA" id="ARBA00012589"/>
    </source>
</evidence>
<dbReference type="Pfam" id="PF14288">
    <property type="entry name" value="FKS1_dom1"/>
    <property type="match status" value="1"/>
</dbReference>
<comment type="caution">
    <text evidence="13">The sequence shown here is derived from an EMBL/GenBank/DDBJ whole genome shotgun (WGS) entry which is preliminary data.</text>
</comment>
<feature type="transmembrane region" description="Helical" evidence="11">
    <location>
        <begin position="1614"/>
        <end position="1636"/>
    </location>
</feature>
<feature type="transmembrane region" description="Helical" evidence="11">
    <location>
        <begin position="542"/>
        <end position="564"/>
    </location>
</feature>
<dbReference type="GO" id="GO:0051278">
    <property type="term" value="P:fungal-type cell wall polysaccharide biosynthetic process"/>
    <property type="evidence" value="ECO:0007669"/>
    <property type="project" value="TreeGrafter"/>
</dbReference>
<evidence type="ECO:0000313" key="13">
    <source>
        <dbReference type="EMBL" id="OBA25591.1"/>
    </source>
</evidence>
<gene>
    <name evidence="13" type="ORF">HANVADRAFT_53816</name>
</gene>
<reference evidence="14" key="1">
    <citation type="journal article" date="2016" name="Proc. Natl. Acad. Sci. U.S.A.">
        <title>Comparative genomics of biotechnologically important yeasts.</title>
        <authorList>
            <person name="Riley R."/>
            <person name="Haridas S."/>
            <person name="Wolfe K.H."/>
            <person name="Lopes M.R."/>
            <person name="Hittinger C.T."/>
            <person name="Goeker M."/>
            <person name="Salamov A.A."/>
            <person name="Wisecaver J.H."/>
            <person name="Long T.M."/>
            <person name="Calvey C.H."/>
            <person name="Aerts A.L."/>
            <person name="Barry K.W."/>
            <person name="Choi C."/>
            <person name="Clum A."/>
            <person name="Coughlan A.Y."/>
            <person name="Deshpande S."/>
            <person name="Douglass A.P."/>
            <person name="Hanson S.J."/>
            <person name="Klenk H.-P."/>
            <person name="LaButti K.M."/>
            <person name="Lapidus A."/>
            <person name="Lindquist E.A."/>
            <person name="Lipzen A.M."/>
            <person name="Meier-Kolthoff J.P."/>
            <person name="Ohm R.A."/>
            <person name="Otillar R.P."/>
            <person name="Pangilinan J.L."/>
            <person name="Peng Y."/>
            <person name="Rokas A."/>
            <person name="Rosa C.A."/>
            <person name="Scheuner C."/>
            <person name="Sibirny A.A."/>
            <person name="Slot J.C."/>
            <person name="Stielow J.B."/>
            <person name="Sun H."/>
            <person name="Kurtzman C.P."/>
            <person name="Blackwell M."/>
            <person name="Grigoriev I.V."/>
            <person name="Jeffries T.W."/>
        </authorList>
    </citation>
    <scope>NUCLEOTIDE SEQUENCE [LARGE SCALE GENOMIC DNA]</scope>
    <source>
        <strain evidence="14">NRRL Y-1626</strain>
    </source>
</reference>
<keyword evidence="6 11" id="KW-0812">Transmembrane</keyword>